<dbReference type="Gene3D" id="2.130.10.10">
    <property type="entry name" value="YVTN repeat-like/Quinoprotein amine dehydrogenase"/>
    <property type="match status" value="2"/>
</dbReference>
<dbReference type="InterPro" id="IPR015943">
    <property type="entry name" value="WD40/YVTN_repeat-like_dom_sf"/>
</dbReference>
<dbReference type="PRINTS" id="PR00320">
    <property type="entry name" value="GPROTEINBRPT"/>
</dbReference>
<dbReference type="Gene3D" id="3.30.200.20">
    <property type="entry name" value="Phosphorylase Kinase, domain 1"/>
    <property type="match status" value="1"/>
</dbReference>
<evidence type="ECO:0000256" key="2">
    <source>
        <dbReference type="ARBA" id="ARBA00022737"/>
    </source>
</evidence>
<dbReference type="Pfam" id="PF00400">
    <property type="entry name" value="WD40"/>
    <property type="match status" value="7"/>
</dbReference>
<dbReference type="PROSITE" id="PS50011">
    <property type="entry name" value="PROTEIN_KINASE_DOM"/>
    <property type="match status" value="1"/>
</dbReference>
<sequence length="659" mass="73960">MSCCLNPDCQNPHNPDGAKFCHSCGMPLVQLQGHYRIIRLLSAQGGFGRTYIAEDTHKLNECCVVKQLAPKNRDPWVLEKSIQLFEQEARRLQLLGEHTQIPTMFAYFEQEQHLYLVQQYIEGQTLVDELKEYGTFSSQEIREFLFDFLGILQFVHQHGVIHRDIKPDNIIRRHSDHKLVLIDFGIAKQLSATIMSQTGTTVGSFGYVPIEQMEGGKVYPASDLYSLGATCFHLLTSIHPWQLWKTQGYGWVAHWREHVQEPLDNALGKVLNRLLQENYQQRYQSVEEVLEDLSIESQRGPVLSPARFFWTQSHSGAFTDSFTKRHKLKKTLLIGGSILLVGFGGYGVWQLKTHFLNTDFITFNKLKYDLAAIRKLQPVAMSIAISPDGKTLVSGDDQEIKIWNLSPWKLKQSFAGHAKWVLSLAISPDGKTLASGGQDWIQIWNLSTGKVKNTLINRHNDEVIALAISPDGQMLVSGSRDKTINIWDLKTGELKHILTGHMDQIFSLAISPDGQTLASGSRDRTIKLWNLHTGELKTTLVGHTATINSLVISPDEQTLVSGSKDTTIKLWNLNTGKLKSTLLGHTRKVNSLAISPDGQIVASGSQDRSVKIWKLSTGKLKLTLDEHDDEVIYVAITPDGQTLVSGSYDGTIKMFLLLD</sequence>
<dbReference type="AlphaFoldDB" id="A0A6B3NAM9"/>
<evidence type="ECO:0000256" key="3">
    <source>
        <dbReference type="PROSITE-ProRule" id="PRU00221"/>
    </source>
</evidence>
<feature type="repeat" description="WD" evidence="3">
    <location>
        <begin position="540"/>
        <end position="581"/>
    </location>
</feature>
<dbReference type="InterPro" id="IPR036322">
    <property type="entry name" value="WD40_repeat_dom_sf"/>
</dbReference>
<feature type="repeat" description="WD" evidence="3">
    <location>
        <begin position="498"/>
        <end position="539"/>
    </location>
</feature>
<keyword evidence="4" id="KW-0472">Membrane</keyword>
<reference evidence="6" key="1">
    <citation type="submission" date="2019-11" db="EMBL/GenBank/DDBJ databases">
        <title>Genomic insights into an expanded diversity of filamentous marine cyanobacteria reveals the extraordinary biosynthetic potential of Moorea and Okeania.</title>
        <authorList>
            <person name="Ferreira Leao T."/>
            <person name="Wang M."/>
            <person name="Moss N."/>
            <person name="Da Silva R."/>
            <person name="Sanders J."/>
            <person name="Nurk S."/>
            <person name="Gurevich A."/>
            <person name="Humphrey G."/>
            <person name="Reher R."/>
            <person name="Zhu Q."/>
            <person name="Belda-Ferre P."/>
            <person name="Glukhov E."/>
            <person name="Rex R."/>
            <person name="Dorrestein P.C."/>
            <person name="Knight R."/>
            <person name="Pevzner P."/>
            <person name="Gerwick W.H."/>
            <person name="Gerwick L."/>
        </authorList>
    </citation>
    <scope>NUCLEOTIDE SEQUENCE</scope>
    <source>
        <strain evidence="6">SIO1C4</strain>
    </source>
</reference>
<keyword evidence="1 3" id="KW-0853">WD repeat</keyword>
<evidence type="ECO:0000256" key="4">
    <source>
        <dbReference type="SAM" id="Phobius"/>
    </source>
</evidence>
<feature type="repeat" description="WD" evidence="3">
    <location>
        <begin position="582"/>
        <end position="623"/>
    </location>
</feature>
<dbReference type="PROSITE" id="PS50294">
    <property type="entry name" value="WD_REPEATS_REGION"/>
    <property type="match status" value="5"/>
</dbReference>
<dbReference type="SUPFAM" id="SSF50978">
    <property type="entry name" value="WD40 repeat-like"/>
    <property type="match status" value="1"/>
</dbReference>
<dbReference type="SUPFAM" id="SSF56112">
    <property type="entry name" value="Protein kinase-like (PK-like)"/>
    <property type="match status" value="1"/>
</dbReference>
<comment type="caution">
    <text evidence="6">The sequence shown here is derived from an EMBL/GenBank/DDBJ whole genome shotgun (WGS) entry which is preliminary data.</text>
</comment>
<dbReference type="GO" id="GO:0005524">
    <property type="term" value="F:ATP binding"/>
    <property type="evidence" value="ECO:0007669"/>
    <property type="project" value="InterPro"/>
</dbReference>
<organism evidence="6">
    <name type="scientific">Symploca sp. SIO1C4</name>
    <dbReference type="NCBI Taxonomy" id="2607765"/>
    <lineage>
        <taxon>Bacteria</taxon>
        <taxon>Bacillati</taxon>
        <taxon>Cyanobacteriota</taxon>
        <taxon>Cyanophyceae</taxon>
        <taxon>Coleofasciculales</taxon>
        <taxon>Coleofasciculaceae</taxon>
        <taxon>Symploca</taxon>
    </lineage>
</organism>
<keyword evidence="6" id="KW-0418">Kinase</keyword>
<proteinExistence type="predicted"/>
<dbReference type="InterPro" id="IPR011009">
    <property type="entry name" value="Kinase-like_dom_sf"/>
</dbReference>
<keyword evidence="6" id="KW-0808">Transferase</keyword>
<feature type="transmembrane region" description="Helical" evidence="4">
    <location>
        <begin position="331"/>
        <end position="349"/>
    </location>
</feature>
<keyword evidence="4" id="KW-0812">Transmembrane</keyword>
<dbReference type="NCBIfam" id="NF045510">
    <property type="entry name" value="4Cys_prefix_kin"/>
    <property type="match status" value="1"/>
</dbReference>
<keyword evidence="4" id="KW-1133">Transmembrane helix</keyword>
<dbReference type="Gene3D" id="1.10.510.10">
    <property type="entry name" value="Transferase(Phosphotransferase) domain 1"/>
    <property type="match status" value="1"/>
</dbReference>
<dbReference type="Pfam" id="PF00069">
    <property type="entry name" value="Pkinase"/>
    <property type="match status" value="1"/>
</dbReference>
<dbReference type="InterPro" id="IPR020472">
    <property type="entry name" value="WD40_PAC1"/>
</dbReference>
<protein>
    <submittedName>
        <fullName evidence="6">Protein kinase</fullName>
    </submittedName>
</protein>
<accession>A0A6B3NAM9</accession>
<dbReference type="InterPro" id="IPR001680">
    <property type="entry name" value="WD40_rpt"/>
</dbReference>
<dbReference type="CDD" id="cd14014">
    <property type="entry name" value="STKc_PknB_like"/>
    <property type="match status" value="1"/>
</dbReference>
<dbReference type="PANTHER" id="PTHR14604:SF4">
    <property type="entry name" value="F-BOX DOMAIN-CONTAINING PROTEIN"/>
    <property type="match status" value="1"/>
</dbReference>
<evidence type="ECO:0000256" key="1">
    <source>
        <dbReference type="ARBA" id="ARBA00022574"/>
    </source>
</evidence>
<dbReference type="GO" id="GO:0004672">
    <property type="term" value="F:protein kinase activity"/>
    <property type="evidence" value="ECO:0007669"/>
    <property type="project" value="InterPro"/>
</dbReference>
<dbReference type="InterPro" id="IPR050995">
    <property type="entry name" value="WD-F-box_domain-protein"/>
</dbReference>
<evidence type="ECO:0000259" key="5">
    <source>
        <dbReference type="PROSITE" id="PS50011"/>
    </source>
</evidence>
<evidence type="ECO:0000313" key="6">
    <source>
        <dbReference type="EMBL" id="NER28573.1"/>
    </source>
</evidence>
<dbReference type="CDD" id="cd00200">
    <property type="entry name" value="WD40"/>
    <property type="match status" value="1"/>
</dbReference>
<dbReference type="PROSITE" id="PS50082">
    <property type="entry name" value="WD_REPEATS_2"/>
    <property type="match status" value="6"/>
</dbReference>
<dbReference type="InterPro" id="IPR000719">
    <property type="entry name" value="Prot_kinase_dom"/>
</dbReference>
<dbReference type="SMART" id="SM00320">
    <property type="entry name" value="WD40"/>
    <property type="match status" value="7"/>
</dbReference>
<gene>
    <name evidence="6" type="ORF">F6J89_13300</name>
</gene>
<feature type="repeat" description="WD" evidence="3">
    <location>
        <begin position="414"/>
        <end position="454"/>
    </location>
</feature>
<dbReference type="SMART" id="SM00220">
    <property type="entry name" value="S_TKc"/>
    <property type="match status" value="1"/>
</dbReference>
<dbReference type="PANTHER" id="PTHR14604">
    <property type="entry name" value="WD40 REPEAT PF20"/>
    <property type="match status" value="1"/>
</dbReference>
<keyword evidence="2" id="KW-0677">Repeat</keyword>
<name>A0A6B3NAM9_9CYAN</name>
<dbReference type="InterPro" id="IPR019775">
    <property type="entry name" value="WD40_repeat_CS"/>
</dbReference>
<dbReference type="EMBL" id="JAAHFQ010000232">
    <property type="protein sequence ID" value="NER28573.1"/>
    <property type="molecule type" value="Genomic_DNA"/>
</dbReference>
<feature type="domain" description="Protein kinase" evidence="5">
    <location>
        <begin position="36"/>
        <end position="295"/>
    </location>
</feature>
<feature type="repeat" description="WD" evidence="3">
    <location>
        <begin position="456"/>
        <end position="497"/>
    </location>
</feature>
<dbReference type="PROSITE" id="PS00678">
    <property type="entry name" value="WD_REPEATS_1"/>
    <property type="match status" value="3"/>
</dbReference>
<feature type="repeat" description="WD" evidence="3">
    <location>
        <begin position="624"/>
        <end position="659"/>
    </location>
</feature>